<evidence type="ECO:0000256" key="4">
    <source>
        <dbReference type="ARBA" id="ARBA00022432"/>
    </source>
</evidence>
<dbReference type="GO" id="GO:0019563">
    <property type="term" value="P:glycerol catabolic process"/>
    <property type="evidence" value="ECO:0007669"/>
    <property type="project" value="TreeGrafter"/>
</dbReference>
<feature type="binding site" evidence="8">
    <location>
        <begin position="10"/>
        <end position="12"/>
    </location>
    <ligand>
        <name>substrate</name>
    </ligand>
</feature>
<accession>A0A1Y6EMT9</accession>
<dbReference type="GO" id="GO:0004807">
    <property type="term" value="F:triose-phosphate isomerase activity"/>
    <property type="evidence" value="ECO:0007669"/>
    <property type="project" value="UniProtKB-UniRule"/>
</dbReference>
<evidence type="ECO:0000256" key="7">
    <source>
        <dbReference type="ARBA" id="ARBA00023235"/>
    </source>
</evidence>
<evidence type="ECO:0000256" key="8">
    <source>
        <dbReference type="HAMAP-Rule" id="MF_00147"/>
    </source>
</evidence>
<dbReference type="CDD" id="cd00311">
    <property type="entry name" value="TIM"/>
    <property type="match status" value="1"/>
</dbReference>
<dbReference type="InterPro" id="IPR020861">
    <property type="entry name" value="Triosephosphate_isomerase_AS"/>
</dbReference>
<keyword evidence="4 8" id="KW-0312">Gluconeogenesis</keyword>
<dbReference type="UniPathway" id="UPA00138"/>
<dbReference type="FunFam" id="3.20.20.70:FF:000016">
    <property type="entry name" value="Triosephosphate isomerase"/>
    <property type="match status" value="1"/>
</dbReference>
<dbReference type="UniPathway" id="UPA00109">
    <property type="reaction ID" value="UER00189"/>
</dbReference>
<dbReference type="HAMAP" id="MF_00147_B">
    <property type="entry name" value="TIM_B"/>
    <property type="match status" value="1"/>
</dbReference>
<dbReference type="GO" id="GO:0005829">
    <property type="term" value="C:cytosol"/>
    <property type="evidence" value="ECO:0007669"/>
    <property type="project" value="TreeGrafter"/>
</dbReference>
<dbReference type="Gene3D" id="3.20.20.70">
    <property type="entry name" value="Aldolase class I"/>
    <property type="match status" value="1"/>
</dbReference>
<dbReference type="PROSITE" id="PS00171">
    <property type="entry name" value="TIM_1"/>
    <property type="match status" value="1"/>
</dbReference>
<dbReference type="InterPro" id="IPR013785">
    <property type="entry name" value="Aldolase_TIM"/>
</dbReference>
<dbReference type="SUPFAM" id="SSF51351">
    <property type="entry name" value="Triosephosphate isomerase (TIM)"/>
    <property type="match status" value="1"/>
</dbReference>
<dbReference type="AlphaFoldDB" id="A0A1Y6EMT9"/>
<dbReference type="PANTHER" id="PTHR21139:SF42">
    <property type="entry name" value="TRIOSEPHOSPHATE ISOMERASE"/>
    <property type="match status" value="1"/>
</dbReference>
<dbReference type="PROSITE" id="PS51440">
    <property type="entry name" value="TIM_2"/>
    <property type="match status" value="1"/>
</dbReference>
<comment type="function">
    <text evidence="8">Involved in the gluconeogenesis. Catalyzes stereospecifically the conversion of dihydroxyacetone phosphate (DHAP) to D-glyceraldehyde-3-phosphate (G3P).</text>
</comment>
<gene>
    <name evidence="8" type="primary">tpiA</name>
    <name evidence="10" type="ORF">SAMN06297229_0885</name>
</gene>
<protein>
    <recommendedName>
        <fullName evidence="8 9">Triosephosphate isomerase</fullName>
        <shortName evidence="8">TIM</shortName>
        <shortName evidence="8">TPI</shortName>
        <ecNumber evidence="8 9">5.3.1.1</ecNumber>
    </recommendedName>
    <alternativeName>
        <fullName evidence="8">Triose-phosphate isomerase</fullName>
    </alternativeName>
</protein>
<dbReference type="OrthoDB" id="9809429at2"/>
<evidence type="ECO:0000313" key="10">
    <source>
        <dbReference type="EMBL" id="SMQ63619.1"/>
    </source>
</evidence>
<evidence type="ECO:0000256" key="6">
    <source>
        <dbReference type="ARBA" id="ARBA00023152"/>
    </source>
</evidence>
<comment type="similarity">
    <text evidence="3 8 9">Belongs to the triosephosphate isomerase family.</text>
</comment>
<keyword evidence="5 8" id="KW-0963">Cytoplasm</keyword>
<dbReference type="InterPro" id="IPR035990">
    <property type="entry name" value="TIM_sf"/>
</dbReference>
<proteinExistence type="inferred from homology"/>
<evidence type="ECO:0000256" key="1">
    <source>
        <dbReference type="ARBA" id="ARBA00004680"/>
    </source>
</evidence>
<feature type="binding site" evidence="8">
    <location>
        <position position="213"/>
    </location>
    <ligand>
        <name>substrate</name>
    </ligand>
</feature>
<feature type="active site" description="Proton acceptor" evidence="8">
    <location>
        <position position="168"/>
    </location>
</feature>
<name>A0A1Y6EMT9_9GAMM</name>
<evidence type="ECO:0000256" key="2">
    <source>
        <dbReference type="ARBA" id="ARBA00004939"/>
    </source>
</evidence>
<dbReference type="GO" id="GO:0006094">
    <property type="term" value="P:gluconeogenesis"/>
    <property type="evidence" value="ECO:0007669"/>
    <property type="project" value="UniProtKB-UniRule"/>
</dbReference>
<sequence>MHVQPLVIANWKMNGSRELVNAMSSALGNQSALTEQVQVVICPPATLLPALAEQASTAGIACGAQTASAHAGGAHTGELSLSLLQEFGVSYVLVGHSERRQHYGETDADVAAKTKAIIAAGCTAVVCVGETAQQREQEQTKAVIGEQLAAALADLPDNAATKLVVAYEPVWAIGTGLTASPEQAQDVHAFIRENLKKLIKTDADLIPLLYGGSVKSDNAASLFAEQDIDGGLIGGASLVADDFIAICSAAKPA</sequence>
<dbReference type="GO" id="GO:0046166">
    <property type="term" value="P:glyceraldehyde-3-phosphate biosynthetic process"/>
    <property type="evidence" value="ECO:0007669"/>
    <property type="project" value="TreeGrafter"/>
</dbReference>
<dbReference type="NCBIfam" id="TIGR00419">
    <property type="entry name" value="tim"/>
    <property type="match status" value="1"/>
</dbReference>
<dbReference type="RefSeq" id="WP_086434030.1">
    <property type="nucleotide sequence ID" value="NZ_FXWH01000001.1"/>
</dbReference>
<dbReference type="PANTHER" id="PTHR21139">
    <property type="entry name" value="TRIOSEPHOSPHATE ISOMERASE"/>
    <property type="match status" value="1"/>
</dbReference>
<feature type="binding site" evidence="8">
    <location>
        <begin position="234"/>
        <end position="235"/>
    </location>
    <ligand>
        <name>substrate</name>
    </ligand>
</feature>
<comment type="pathway">
    <text evidence="1 8 9">Carbohydrate degradation; glycolysis; D-glyceraldehyde 3-phosphate from glycerone phosphate: step 1/1.</text>
</comment>
<comment type="pathway">
    <text evidence="8 9">Carbohydrate biosynthesis; gluconeogenesis.</text>
</comment>
<evidence type="ECO:0000313" key="11">
    <source>
        <dbReference type="Proteomes" id="UP000194450"/>
    </source>
</evidence>
<comment type="pathway">
    <text evidence="2">Carbohydrate metabolism; erythritol degradation.</text>
</comment>
<dbReference type="EC" id="5.3.1.1" evidence="8 9"/>
<dbReference type="InterPro" id="IPR022896">
    <property type="entry name" value="TrioseP_Isoase_bac/euk"/>
</dbReference>
<evidence type="ECO:0000256" key="5">
    <source>
        <dbReference type="ARBA" id="ARBA00022490"/>
    </source>
</evidence>
<feature type="binding site" evidence="8">
    <location>
        <position position="174"/>
    </location>
    <ligand>
        <name>substrate</name>
    </ligand>
</feature>
<dbReference type="Proteomes" id="UP000194450">
    <property type="component" value="Unassembled WGS sequence"/>
</dbReference>
<keyword evidence="7 8" id="KW-0413">Isomerase</keyword>
<keyword evidence="11" id="KW-1185">Reference proteome</keyword>
<evidence type="ECO:0000256" key="9">
    <source>
        <dbReference type="RuleBase" id="RU363013"/>
    </source>
</evidence>
<comment type="catalytic activity">
    <reaction evidence="8 9">
        <text>D-glyceraldehyde 3-phosphate = dihydroxyacetone phosphate</text>
        <dbReference type="Rhea" id="RHEA:18585"/>
        <dbReference type="ChEBI" id="CHEBI:57642"/>
        <dbReference type="ChEBI" id="CHEBI:59776"/>
        <dbReference type="EC" id="5.3.1.1"/>
    </reaction>
</comment>
<dbReference type="GO" id="GO:0006096">
    <property type="term" value="P:glycolytic process"/>
    <property type="evidence" value="ECO:0007669"/>
    <property type="project" value="UniProtKB-UniRule"/>
</dbReference>
<dbReference type="EMBL" id="FXWH01000001">
    <property type="protein sequence ID" value="SMQ63619.1"/>
    <property type="molecule type" value="Genomic_DNA"/>
</dbReference>
<comment type="subunit">
    <text evidence="8 9">Homodimer.</text>
</comment>
<comment type="subcellular location">
    <subcellularLocation>
        <location evidence="8 9">Cytoplasm</location>
    </subcellularLocation>
</comment>
<feature type="active site" description="Electrophile" evidence="8">
    <location>
        <position position="96"/>
    </location>
</feature>
<dbReference type="Pfam" id="PF00121">
    <property type="entry name" value="TIM"/>
    <property type="match status" value="1"/>
</dbReference>
<organism evidence="10 11">
    <name type="scientific">Pseudidiomarina planktonica</name>
    <dbReference type="NCBI Taxonomy" id="1323738"/>
    <lineage>
        <taxon>Bacteria</taxon>
        <taxon>Pseudomonadati</taxon>
        <taxon>Pseudomonadota</taxon>
        <taxon>Gammaproteobacteria</taxon>
        <taxon>Alteromonadales</taxon>
        <taxon>Idiomarinaceae</taxon>
        <taxon>Pseudidiomarina</taxon>
    </lineage>
</organism>
<keyword evidence="6 8" id="KW-0324">Glycolysis</keyword>
<dbReference type="InterPro" id="IPR000652">
    <property type="entry name" value="Triosephosphate_isomerase"/>
</dbReference>
<evidence type="ECO:0000256" key="3">
    <source>
        <dbReference type="ARBA" id="ARBA00007422"/>
    </source>
</evidence>
<reference evidence="11" key="1">
    <citation type="submission" date="2017-04" db="EMBL/GenBank/DDBJ databases">
        <authorList>
            <person name="Varghese N."/>
            <person name="Submissions S."/>
        </authorList>
    </citation>
    <scope>NUCLEOTIDE SEQUENCE [LARGE SCALE GENOMIC DNA]</scope>
</reference>